<proteinExistence type="predicted"/>
<dbReference type="AlphaFoldDB" id="A0AAV7KVQ6"/>
<accession>A0AAV7KVQ6</accession>
<gene>
    <name evidence="1" type="ORF">NDU88_003496</name>
</gene>
<keyword evidence="2" id="KW-1185">Reference proteome</keyword>
<sequence>MEPKAVKIENTLICVKKGKQTEELLFFHSDRQRKMAVALKRKTIKECLGRVPRGKRAATSRLRENEARYSYAQGSNLKQICLVPNKFHNI</sequence>
<protein>
    <submittedName>
        <fullName evidence="1">Uncharacterized protein</fullName>
    </submittedName>
</protein>
<evidence type="ECO:0000313" key="2">
    <source>
        <dbReference type="Proteomes" id="UP001066276"/>
    </source>
</evidence>
<reference evidence="1" key="1">
    <citation type="journal article" date="2022" name="bioRxiv">
        <title>Sequencing and chromosome-scale assembly of the giantPleurodeles waltlgenome.</title>
        <authorList>
            <person name="Brown T."/>
            <person name="Elewa A."/>
            <person name="Iarovenko S."/>
            <person name="Subramanian E."/>
            <person name="Araus A.J."/>
            <person name="Petzold A."/>
            <person name="Susuki M."/>
            <person name="Suzuki K.-i.T."/>
            <person name="Hayashi T."/>
            <person name="Toyoda A."/>
            <person name="Oliveira C."/>
            <person name="Osipova E."/>
            <person name="Leigh N.D."/>
            <person name="Simon A."/>
            <person name="Yun M.H."/>
        </authorList>
    </citation>
    <scope>NUCLEOTIDE SEQUENCE</scope>
    <source>
        <strain evidence="1">20211129_DDA</strain>
        <tissue evidence="1">Liver</tissue>
    </source>
</reference>
<dbReference type="EMBL" id="JANPWB010000016">
    <property type="protein sequence ID" value="KAJ1083337.1"/>
    <property type="molecule type" value="Genomic_DNA"/>
</dbReference>
<comment type="caution">
    <text evidence="1">The sequence shown here is derived from an EMBL/GenBank/DDBJ whole genome shotgun (WGS) entry which is preliminary data.</text>
</comment>
<name>A0AAV7KVQ6_PLEWA</name>
<dbReference type="Proteomes" id="UP001066276">
    <property type="component" value="Chromosome 12"/>
</dbReference>
<evidence type="ECO:0000313" key="1">
    <source>
        <dbReference type="EMBL" id="KAJ1083337.1"/>
    </source>
</evidence>
<organism evidence="1 2">
    <name type="scientific">Pleurodeles waltl</name>
    <name type="common">Iberian ribbed newt</name>
    <dbReference type="NCBI Taxonomy" id="8319"/>
    <lineage>
        <taxon>Eukaryota</taxon>
        <taxon>Metazoa</taxon>
        <taxon>Chordata</taxon>
        <taxon>Craniata</taxon>
        <taxon>Vertebrata</taxon>
        <taxon>Euteleostomi</taxon>
        <taxon>Amphibia</taxon>
        <taxon>Batrachia</taxon>
        <taxon>Caudata</taxon>
        <taxon>Salamandroidea</taxon>
        <taxon>Salamandridae</taxon>
        <taxon>Pleurodelinae</taxon>
        <taxon>Pleurodeles</taxon>
    </lineage>
</organism>